<name>A0A3G8MA65_9HYPH</name>
<dbReference type="InterPro" id="IPR029068">
    <property type="entry name" value="Glyas_Bleomycin-R_OHBP_Dase"/>
</dbReference>
<dbReference type="EMBL" id="CP034087">
    <property type="protein sequence ID" value="AZG78781.1"/>
    <property type="molecule type" value="Genomic_DNA"/>
</dbReference>
<organism evidence="2 3">
    <name type="scientific">Methylocystis rosea</name>
    <dbReference type="NCBI Taxonomy" id="173366"/>
    <lineage>
        <taxon>Bacteria</taxon>
        <taxon>Pseudomonadati</taxon>
        <taxon>Pseudomonadota</taxon>
        <taxon>Alphaproteobacteria</taxon>
        <taxon>Hyphomicrobiales</taxon>
        <taxon>Methylocystaceae</taxon>
        <taxon>Methylocystis</taxon>
    </lineage>
</organism>
<feature type="domain" description="VOC" evidence="1">
    <location>
        <begin position="1"/>
        <end position="124"/>
    </location>
</feature>
<accession>A0A3G8MA65</accession>
<dbReference type="KEGG" id="mros:EHO51_18250"/>
<dbReference type="PANTHER" id="PTHR35006:SF1">
    <property type="entry name" value="BLL2941 PROTEIN"/>
    <property type="match status" value="1"/>
</dbReference>
<dbReference type="Pfam" id="PF00903">
    <property type="entry name" value="Glyoxalase"/>
    <property type="match status" value="1"/>
</dbReference>
<evidence type="ECO:0000259" key="1">
    <source>
        <dbReference type="PROSITE" id="PS51819"/>
    </source>
</evidence>
<dbReference type="InterPro" id="IPR037523">
    <property type="entry name" value="VOC_core"/>
</dbReference>
<dbReference type="Proteomes" id="UP000273982">
    <property type="component" value="Plasmid pGW6_1"/>
</dbReference>
<dbReference type="InterPro" id="IPR004360">
    <property type="entry name" value="Glyas_Fos-R_dOase_dom"/>
</dbReference>
<dbReference type="PANTHER" id="PTHR35006">
    <property type="entry name" value="GLYOXALASE FAMILY PROTEIN (AFU_ORTHOLOGUE AFUA_5G14830)"/>
    <property type="match status" value="1"/>
</dbReference>
<reference evidence="2 3" key="1">
    <citation type="submission" date="2018-11" db="EMBL/GenBank/DDBJ databases">
        <title>Genome squencing of methanotrophic bacteria isolated from alkaline groundwater in Korea.</title>
        <authorList>
            <person name="Nguyen L.N."/>
        </authorList>
    </citation>
    <scope>NUCLEOTIDE SEQUENCE [LARGE SCALE GENOMIC DNA]</scope>
    <source>
        <strain evidence="2 3">GW6</strain>
        <plasmid evidence="3">pgw6_1</plasmid>
    </source>
</reference>
<evidence type="ECO:0000313" key="3">
    <source>
        <dbReference type="Proteomes" id="UP000273982"/>
    </source>
</evidence>
<evidence type="ECO:0000313" key="2">
    <source>
        <dbReference type="EMBL" id="AZG78781.1"/>
    </source>
</evidence>
<dbReference type="PROSITE" id="PS51819">
    <property type="entry name" value="VOC"/>
    <property type="match status" value="1"/>
</dbReference>
<geneLocation type="plasmid" evidence="3">
    <name>pgw6_1</name>
</geneLocation>
<dbReference type="CDD" id="cd07262">
    <property type="entry name" value="VOC_like"/>
    <property type="match status" value="1"/>
</dbReference>
<protein>
    <submittedName>
        <fullName evidence="2">VOC family protein</fullName>
    </submittedName>
</protein>
<proteinExistence type="predicted"/>
<sequence>MIGFVLVGTNDLDRAALFYDEICSALGAKRLYSMTNGCTGVMYGTGDGPMLGVVLPFNGEPARPGNGVMVALPTASIEEVERVHALAISLGGLDEGAPGPRGDGTAYCAYFRDPDGNKICVFCSLT</sequence>
<dbReference type="Gene3D" id="3.10.180.10">
    <property type="entry name" value="2,3-Dihydroxybiphenyl 1,2-Dioxygenase, domain 1"/>
    <property type="match status" value="1"/>
</dbReference>
<gene>
    <name evidence="2" type="ORF">EHO51_18250</name>
</gene>
<dbReference type="AlphaFoldDB" id="A0A3G8MA65"/>
<keyword evidence="2" id="KW-0614">Plasmid</keyword>
<dbReference type="SUPFAM" id="SSF54593">
    <property type="entry name" value="Glyoxalase/Bleomycin resistance protein/Dihydroxybiphenyl dioxygenase"/>
    <property type="match status" value="1"/>
</dbReference>